<proteinExistence type="predicted"/>
<sequence>MFNQWTEELAGILSKWQKTEPEERELGAGKLETTTRFFCKQPLCRAKAKMVVVFCGKKFVCGKVYLSTEDHSLHNMRNGAEIVAFLKGIEYTGAHDPVFDVDDPRRYRDILYIDSTDGLEERKQQLQEPFCCWIAEDEKEEVVGHKHGVPIKEVKTLHKCRNASCRAQALLIEWRIDGVFNKGWLKLSTANHRLHDCRTNSEVMRFTRP</sequence>
<protein>
    <submittedName>
        <fullName evidence="1">Uncharacterized protein</fullName>
    </submittedName>
</protein>
<dbReference type="EMBL" id="CAVMJV010000019">
    <property type="protein sequence ID" value="CAK5064068.1"/>
    <property type="molecule type" value="Genomic_DNA"/>
</dbReference>
<evidence type="ECO:0000313" key="1">
    <source>
        <dbReference type="EMBL" id="CAK5064068.1"/>
    </source>
</evidence>
<accession>A0ACB0YUZ0</accession>
<keyword evidence="2" id="KW-1185">Reference proteome</keyword>
<reference evidence="1" key="1">
    <citation type="submission" date="2023-11" db="EMBL/GenBank/DDBJ databases">
        <authorList>
            <person name="Poullet M."/>
        </authorList>
    </citation>
    <scope>NUCLEOTIDE SEQUENCE</scope>
    <source>
        <strain evidence="1">E1834</strain>
    </source>
</reference>
<comment type="caution">
    <text evidence="1">The sequence shown here is derived from an EMBL/GenBank/DDBJ whole genome shotgun (WGS) entry which is preliminary data.</text>
</comment>
<dbReference type="Proteomes" id="UP001497535">
    <property type="component" value="Unassembled WGS sequence"/>
</dbReference>
<gene>
    <name evidence="1" type="ORF">MENTE1834_LOCUS16923</name>
</gene>
<organism evidence="1 2">
    <name type="scientific">Meloidogyne enterolobii</name>
    <name type="common">Root-knot nematode worm</name>
    <name type="synonym">Meloidogyne mayaguensis</name>
    <dbReference type="NCBI Taxonomy" id="390850"/>
    <lineage>
        <taxon>Eukaryota</taxon>
        <taxon>Metazoa</taxon>
        <taxon>Ecdysozoa</taxon>
        <taxon>Nematoda</taxon>
        <taxon>Chromadorea</taxon>
        <taxon>Rhabditida</taxon>
        <taxon>Tylenchina</taxon>
        <taxon>Tylenchomorpha</taxon>
        <taxon>Tylenchoidea</taxon>
        <taxon>Meloidogynidae</taxon>
        <taxon>Meloidogyninae</taxon>
        <taxon>Meloidogyne</taxon>
    </lineage>
</organism>
<evidence type="ECO:0000313" key="2">
    <source>
        <dbReference type="Proteomes" id="UP001497535"/>
    </source>
</evidence>
<name>A0ACB0YUZ0_MELEN</name>